<proteinExistence type="predicted"/>
<name>A0A956NGY6_UNCEI</name>
<comment type="caution">
    <text evidence="2">The sequence shown here is derived from an EMBL/GenBank/DDBJ whole genome shotgun (WGS) entry which is preliminary data.</text>
</comment>
<gene>
    <name evidence="2" type="ORF">KDA27_24535</name>
</gene>
<evidence type="ECO:0000313" key="3">
    <source>
        <dbReference type="Proteomes" id="UP000739538"/>
    </source>
</evidence>
<evidence type="ECO:0000256" key="1">
    <source>
        <dbReference type="SAM" id="MobiDB-lite"/>
    </source>
</evidence>
<dbReference type="Proteomes" id="UP000739538">
    <property type="component" value="Unassembled WGS sequence"/>
</dbReference>
<reference evidence="2" key="2">
    <citation type="journal article" date="2021" name="Microbiome">
        <title>Successional dynamics and alternative stable states in a saline activated sludge microbial community over 9 years.</title>
        <authorList>
            <person name="Wang Y."/>
            <person name="Ye J."/>
            <person name="Ju F."/>
            <person name="Liu L."/>
            <person name="Boyd J.A."/>
            <person name="Deng Y."/>
            <person name="Parks D.H."/>
            <person name="Jiang X."/>
            <person name="Yin X."/>
            <person name="Woodcroft B.J."/>
            <person name="Tyson G.W."/>
            <person name="Hugenholtz P."/>
            <person name="Polz M.F."/>
            <person name="Zhang T."/>
        </authorList>
    </citation>
    <scope>NUCLEOTIDE SEQUENCE</scope>
    <source>
        <strain evidence="2">HKST-UBA02</strain>
    </source>
</reference>
<reference evidence="2" key="1">
    <citation type="submission" date="2020-04" db="EMBL/GenBank/DDBJ databases">
        <authorList>
            <person name="Zhang T."/>
        </authorList>
    </citation>
    <scope>NUCLEOTIDE SEQUENCE</scope>
    <source>
        <strain evidence="2">HKST-UBA02</strain>
    </source>
</reference>
<protein>
    <submittedName>
        <fullName evidence="2">Uncharacterized protein</fullName>
    </submittedName>
</protein>
<organism evidence="2 3">
    <name type="scientific">Eiseniibacteriota bacterium</name>
    <dbReference type="NCBI Taxonomy" id="2212470"/>
    <lineage>
        <taxon>Bacteria</taxon>
        <taxon>Candidatus Eiseniibacteriota</taxon>
    </lineage>
</organism>
<sequence length="188" mass="19461">MGVKAGYVENLGTGIGGGSVIHHVPHLKMVGLNATHAEFAIEGKKKAVLSWLTAHGGLEVWGPEDEDADVYMFVGDVRSGSAADMYREEIVKGFVKGGGLMVRGVKKATAKIRVTFAYGGNLRRTGKTVIVPDGMPLAAAVTFIKTGRLPAVESESSYNSGGYSYATDTASSSSSSGSGSYSGASYSG</sequence>
<evidence type="ECO:0000313" key="2">
    <source>
        <dbReference type="EMBL" id="MCA9758983.1"/>
    </source>
</evidence>
<feature type="region of interest" description="Disordered" evidence="1">
    <location>
        <begin position="153"/>
        <end position="188"/>
    </location>
</feature>
<dbReference type="AlphaFoldDB" id="A0A956NGY6"/>
<accession>A0A956NGY6</accession>
<dbReference type="EMBL" id="JAGQHS010000242">
    <property type="protein sequence ID" value="MCA9758983.1"/>
    <property type="molecule type" value="Genomic_DNA"/>
</dbReference>